<protein>
    <submittedName>
        <fullName evidence="1">Uncharacterized protein</fullName>
    </submittedName>
</protein>
<dbReference type="Proteomes" id="UP001054945">
    <property type="component" value="Unassembled WGS sequence"/>
</dbReference>
<evidence type="ECO:0000313" key="2">
    <source>
        <dbReference type="Proteomes" id="UP001054945"/>
    </source>
</evidence>
<sequence>MATHSFNCTCDYYRWIHELRNDLCTAKLKFKHFTLRSTNVEEIYDGIDKLFHDERNSVYPLYENVAETDKQEFYNNLKTFKCGIDKHIRSMRTVIARSRREFEVILVFLNDEELSLKYDNILGNIVKDFDRYVWLFGTLLSIIQEKFQEYLSFYNETREKFRNFSVKSNV</sequence>
<comment type="caution">
    <text evidence="1">The sequence shown here is derived from an EMBL/GenBank/DDBJ whole genome shotgun (WGS) entry which is preliminary data.</text>
</comment>
<dbReference type="AlphaFoldDB" id="A0AAV4S2J7"/>
<accession>A0AAV4S2J7</accession>
<gene>
    <name evidence="1" type="ORF">CEXT_610571</name>
</gene>
<organism evidence="1 2">
    <name type="scientific">Caerostris extrusa</name>
    <name type="common">Bark spider</name>
    <name type="synonym">Caerostris bankana</name>
    <dbReference type="NCBI Taxonomy" id="172846"/>
    <lineage>
        <taxon>Eukaryota</taxon>
        <taxon>Metazoa</taxon>
        <taxon>Ecdysozoa</taxon>
        <taxon>Arthropoda</taxon>
        <taxon>Chelicerata</taxon>
        <taxon>Arachnida</taxon>
        <taxon>Araneae</taxon>
        <taxon>Araneomorphae</taxon>
        <taxon>Entelegynae</taxon>
        <taxon>Araneoidea</taxon>
        <taxon>Araneidae</taxon>
        <taxon>Caerostris</taxon>
    </lineage>
</organism>
<keyword evidence="2" id="KW-1185">Reference proteome</keyword>
<evidence type="ECO:0000313" key="1">
    <source>
        <dbReference type="EMBL" id="GIY27817.1"/>
    </source>
</evidence>
<proteinExistence type="predicted"/>
<dbReference type="EMBL" id="BPLR01008860">
    <property type="protein sequence ID" value="GIY27817.1"/>
    <property type="molecule type" value="Genomic_DNA"/>
</dbReference>
<reference evidence="1 2" key="1">
    <citation type="submission" date="2021-06" db="EMBL/GenBank/DDBJ databases">
        <title>Caerostris extrusa draft genome.</title>
        <authorList>
            <person name="Kono N."/>
            <person name="Arakawa K."/>
        </authorList>
    </citation>
    <scope>NUCLEOTIDE SEQUENCE [LARGE SCALE GENOMIC DNA]</scope>
</reference>
<name>A0AAV4S2J7_CAEEX</name>